<name>A0A2A5AE39_9GAMM</name>
<dbReference type="Proteomes" id="UP000218327">
    <property type="component" value="Unassembled WGS sequence"/>
</dbReference>
<feature type="transmembrane region" description="Helical" evidence="1">
    <location>
        <begin position="47"/>
        <end position="66"/>
    </location>
</feature>
<accession>A0A2A5AE39</accession>
<protein>
    <recommendedName>
        <fullName evidence="4">DoxX family protein</fullName>
    </recommendedName>
</protein>
<evidence type="ECO:0000256" key="1">
    <source>
        <dbReference type="SAM" id="Phobius"/>
    </source>
</evidence>
<dbReference type="AlphaFoldDB" id="A0A2A5AE39"/>
<dbReference type="InterPro" id="IPR025695">
    <property type="entry name" value="DoxX-like"/>
</dbReference>
<proteinExistence type="predicted"/>
<dbReference type="EMBL" id="NVVJ01000106">
    <property type="protein sequence ID" value="PCJ17543.1"/>
    <property type="molecule type" value="Genomic_DNA"/>
</dbReference>
<keyword evidence="1" id="KW-1133">Transmembrane helix</keyword>
<feature type="transmembrane region" description="Helical" evidence="1">
    <location>
        <begin position="73"/>
        <end position="92"/>
    </location>
</feature>
<evidence type="ECO:0000313" key="2">
    <source>
        <dbReference type="EMBL" id="PCJ17543.1"/>
    </source>
</evidence>
<keyword evidence="1" id="KW-0472">Membrane</keyword>
<dbReference type="Pfam" id="PF13781">
    <property type="entry name" value="DoxX_3"/>
    <property type="match status" value="1"/>
</dbReference>
<reference evidence="3" key="1">
    <citation type="submission" date="2017-08" db="EMBL/GenBank/DDBJ databases">
        <title>A dynamic microbial community with high functional redundancy inhabits the cold, oxic subseafloor aquifer.</title>
        <authorList>
            <person name="Tully B.J."/>
            <person name="Wheat C.G."/>
            <person name="Glazer B.T."/>
            <person name="Huber J.A."/>
        </authorList>
    </citation>
    <scope>NUCLEOTIDE SEQUENCE [LARGE SCALE GENOMIC DNA]</scope>
</reference>
<feature type="transmembrane region" description="Helical" evidence="1">
    <location>
        <begin position="7"/>
        <end position="27"/>
    </location>
</feature>
<gene>
    <name evidence="2" type="ORF">COA96_17665</name>
</gene>
<sequence length="127" mass="14182">MNIIQLCRFTLGFSWVYHGLFPKLLFLAPLELEMSGSIGLSQTNTLWLIRFAGVSEIVFGILLMMFYRNAKILGVNILGLVSLLIFVLVMTPHIMVEAFNPVTTNIPLIILSLILLNEAKKTASTDI</sequence>
<keyword evidence="1" id="KW-0812">Transmembrane</keyword>
<feature type="transmembrane region" description="Helical" evidence="1">
    <location>
        <begin position="98"/>
        <end position="116"/>
    </location>
</feature>
<evidence type="ECO:0008006" key="4">
    <source>
        <dbReference type="Google" id="ProtNLM"/>
    </source>
</evidence>
<evidence type="ECO:0000313" key="3">
    <source>
        <dbReference type="Proteomes" id="UP000218327"/>
    </source>
</evidence>
<comment type="caution">
    <text evidence="2">The sequence shown here is derived from an EMBL/GenBank/DDBJ whole genome shotgun (WGS) entry which is preliminary data.</text>
</comment>
<organism evidence="2 3">
    <name type="scientific">SAR86 cluster bacterium</name>
    <dbReference type="NCBI Taxonomy" id="2030880"/>
    <lineage>
        <taxon>Bacteria</taxon>
        <taxon>Pseudomonadati</taxon>
        <taxon>Pseudomonadota</taxon>
        <taxon>Gammaproteobacteria</taxon>
        <taxon>SAR86 cluster</taxon>
    </lineage>
</organism>